<dbReference type="PRINTS" id="PR00035">
    <property type="entry name" value="HTHGNTR"/>
</dbReference>
<accession>A0A2K8NRX9</accession>
<reference evidence="4 5" key="1">
    <citation type="submission" date="2017-11" db="EMBL/GenBank/DDBJ databases">
        <title>Genome sequence of Entomoplasma freundtii BARC 318 (ATCC 51999).</title>
        <authorList>
            <person name="Lo W.-S."/>
            <person name="Gasparich G.E."/>
            <person name="Kuo C.-H."/>
        </authorList>
    </citation>
    <scope>NUCLEOTIDE SEQUENCE [LARGE SCALE GENOMIC DNA]</scope>
    <source>
        <strain evidence="4 5">BARC 318</strain>
    </source>
</reference>
<sequence length="230" mass="26771">MALSSKICTYILNLIDVHKDEDGFQLPSENFLATKFKVSRVTVRKDLALLQSQGYIYSVKGSGYFTSPSFAFSKLYSIGSESYEKRKVITLNNQNIFYDILEKLNISSTNININDYFGYTKVFYDKKDKPRLYNNSFILKPLFDEIDLTKITHSLLSFIAENNIPLDKQINKAFVEEKNSQDVHLLSLLHEKELIPTVYGSIISKDGKFVELYQRRYDPDDFVQNWVKFF</sequence>
<keyword evidence="5" id="KW-1185">Reference proteome</keyword>
<dbReference type="InterPro" id="IPR036388">
    <property type="entry name" value="WH-like_DNA-bd_sf"/>
</dbReference>
<proteinExistence type="predicted"/>
<dbReference type="SUPFAM" id="SSF46785">
    <property type="entry name" value="Winged helix' DNA-binding domain"/>
    <property type="match status" value="1"/>
</dbReference>
<dbReference type="KEGG" id="efr:EFREU_v1c05920"/>
<keyword evidence="3" id="KW-0804">Transcription</keyword>
<evidence type="ECO:0000313" key="5">
    <source>
        <dbReference type="Proteomes" id="UP000232222"/>
    </source>
</evidence>
<dbReference type="InterPro" id="IPR028978">
    <property type="entry name" value="Chorismate_lyase_/UTRA_dom_sf"/>
</dbReference>
<dbReference type="InterPro" id="IPR036390">
    <property type="entry name" value="WH_DNA-bd_sf"/>
</dbReference>
<dbReference type="Proteomes" id="UP000232222">
    <property type="component" value="Chromosome"/>
</dbReference>
<dbReference type="SMART" id="SM00345">
    <property type="entry name" value="HTH_GNTR"/>
    <property type="match status" value="1"/>
</dbReference>
<keyword evidence="2" id="KW-0238">DNA-binding</keyword>
<dbReference type="Pfam" id="PF00392">
    <property type="entry name" value="GntR"/>
    <property type="match status" value="1"/>
</dbReference>
<dbReference type="GO" id="GO:0045892">
    <property type="term" value="P:negative regulation of DNA-templated transcription"/>
    <property type="evidence" value="ECO:0007669"/>
    <property type="project" value="TreeGrafter"/>
</dbReference>
<dbReference type="PANTHER" id="PTHR44846">
    <property type="entry name" value="MANNOSYL-D-GLYCERATE TRANSPORT/METABOLISM SYSTEM REPRESSOR MNGR-RELATED"/>
    <property type="match status" value="1"/>
</dbReference>
<name>A0A2K8NRX9_9MOLU</name>
<dbReference type="PANTHER" id="PTHR44846:SF1">
    <property type="entry name" value="MANNOSYL-D-GLYCERATE TRANSPORT_METABOLISM SYSTEM REPRESSOR MNGR-RELATED"/>
    <property type="match status" value="1"/>
</dbReference>
<dbReference type="GO" id="GO:0003677">
    <property type="term" value="F:DNA binding"/>
    <property type="evidence" value="ECO:0007669"/>
    <property type="project" value="UniProtKB-KW"/>
</dbReference>
<dbReference type="Gene3D" id="1.10.10.10">
    <property type="entry name" value="Winged helix-like DNA-binding domain superfamily/Winged helix DNA-binding domain"/>
    <property type="match status" value="1"/>
</dbReference>
<dbReference type="PROSITE" id="PS50949">
    <property type="entry name" value="HTH_GNTR"/>
    <property type="match status" value="1"/>
</dbReference>
<dbReference type="InterPro" id="IPR000524">
    <property type="entry name" value="Tscrpt_reg_HTH_GntR"/>
</dbReference>
<evidence type="ECO:0000313" key="4">
    <source>
        <dbReference type="EMBL" id="ATZ16612.1"/>
    </source>
</evidence>
<evidence type="ECO:0000256" key="1">
    <source>
        <dbReference type="ARBA" id="ARBA00023015"/>
    </source>
</evidence>
<evidence type="ECO:0000256" key="2">
    <source>
        <dbReference type="ARBA" id="ARBA00023125"/>
    </source>
</evidence>
<keyword evidence="1" id="KW-0805">Transcription regulation</keyword>
<dbReference type="SUPFAM" id="SSF64288">
    <property type="entry name" value="Chorismate lyase-like"/>
    <property type="match status" value="1"/>
</dbReference>
<dbReference type="CDD" id="cd07377">
    <property type="entry name" value="WHTH_GntR"/>
    <property type="match status" value="1"/>
</dbReference>
<dbReference type="AlphaFoldDB" id="A0A2K8NRX9"/>
<gene>
    <name evidence="4" type="ORF">EFREU_v1c05920</name>
</gene>
<evidence type="ECO:0000256" key="3">
    <source>
        <dbReference type="ARBA" id="ARBA00023163"/>
    </source>
</evidence>
<protein>
    <submittedName>
        <fullName evidence="4">GntR family transcriptional regulator</fullName>
    </submittedName>
</protein>
<dbReference type="InterPro" id="IPR050679">
    <property type="entry name" value="Bact_HTH_transcr_reg"/>
</dbReference>
<dbReference type="RefSeq" id="WP_157844568.1">
    <property type="nucleotide sequence ID" value="NZ_CP024962.1"/>
</dbReference>
<dbReference type="GO" id="GO:0003700">
    <property type="term" value="F:DNA-binding transcription factor activity"/>
    <property type="evidence" value="ECO:0007669"/>
    <property type="project" value="InterPro"/>
</dbReference>
<organism evidence="4 5">
    <name type="scientific">Entomoplasma freundtii</name>
    <dbReference type="NCBI Taxonomy" id="74700"/>
    <lineage>
        <taxon>Bacteria</taxon>
        <taxon>Bacillati</taxon>
        <taxon>Mycoplasmatota</taxon>
        <taxon>Mollicutes</taxon>
        <taxon>Entomoplasmatales</taxon>
        <taxon>Entomoplasmataceae</taxon>
        <taxon>Entomoplasma</taxon>
    </lineage>
</organism>
<dbReference type="EMBL" id="CP024962">
    <property type="protein sequence ID" value="ATZ16612.1"/>
    <property type="molecule type" value="Genomic_DNA"/>
</dbReference>